<evidence type="ECO:0000256" key="1">
    <source>
        <dbReference type="ARBA" id="ARBA00001966"/>
    </source>
</evidence>
<dbReference type="SUPFAM" id="SSF102114">
    <property type="entry name" value="Radical SAM enzymes"/>
    <property type="match status" value="1"/>
</dbReference>
<keyword evidence="4" id="KW-0479">Metal-binding</keyword>
<dbReference type="Pfam" id="PF16199">
    <property type="entry name" value="Radical_SAM_C"/>
    <property type="match status" value="1"/>
</dbReference>
<dbReference type="PROSITE" id="PS51918">
    <property type="entry name" value="RADICAL_SAM"/>
    <property type="match status" value="1"/>
</dbReference>
<dbReference type="InterPro" id="IPR032432">
    <property type="entry name" value="Radical_SAM_C"/>
</dbReference>
<keyword evidence="9" id="KW-1185">Reference proteome</keyword>
<dbReference type="CDD" id="cd01335">
    <property type="entry name" value="Radical_SAM"/>
    <property type="match status" value="1"/>
</dbReference>
<dbReference type="InterPro" id="IPR039661">
    <property type="entry name" value="ELP3"/>
</dbReference>
<dbReference type="SFLD" id="SFLDG01086">
    <property type="entry name" value="elongater_protein-like"/>
    <property type="match status" value="1"/>
</dbReference>
<evidence type="ECO:0000313" key="9">
    <source>
        <dbReference type="Proteomes" id="UP000292554"/>
    </source>
</evidence>
<gene>
    <name evidence="8" type="ORF">EZV61_08800</name>
</gene>
<dbReference type="PANTHER" id="PTHR11135">
    <property type="entry name" value="HISTONE ACETYLTRANSFERASE-RELATED"/>
    <property type="match status" value="1"/>
</dbReference>
<dbReference type="InterPro" id="IPR058240">
    <property type="entry name" value="rSAM_sf"/>
</dbReference>
<comment type="caution">
    <text evidence="8">The sequence shown here is derived from an EMBL/GenBank/DDBJ whole genome shotgun (WGS) entry which is preliminary data.</text>
</comment>
<evidence type="ECO:0000313" key="8">
    <source>
        <dbReference type="EMBL" id="TCI03633.1"/>
    </source>
</evidence>
<dbReference type="Gene3D" id="3.80.30.20">
    <property type="entry name" value="tm_1862 like domain"/>
    <property type="match status" value="1"/>
</dbReference>
<accession>A0ABY2AM22</accession>
<dbReference type="PANTHER" id="PTHR11135:SF1">
    <property type="entry name" value="PROTEIN YHCC"/>
    <property type="match status" value="1"/>
</dbReference>
<evidence type="ECO:0000259" key="7">
    <source>
        <dbReference type="PROSITE" id="PS51918"/>
    </source>
</evidence>
<evidence type="ECO:0000256" key="2">
    <source>
        <dbReference type="ARBA" id="ARBA00022485"/>
    </source>
</evidence>
<keyword evidence="6" id="KW-0411">Iron-sulfur</keyword>
<evidence type="ECO:0000256" key="4">
    <source>
        <dbReference type="ARBA" id="ARBA00022723"/>
    </source>
</evidence>
<proteinExistence type="predicted"/>
<keyword evidence="3" id="KW-0949">S-adenosyl-L-methionine</keyword>
<dbReference type="InterPro" id="IPR005911">
    <property type="entry name" value="YhcC-like"/>
</dbReference>
<keyword evidence="5" id="KW-0408">Iron</keyword>
<keyword evidence="2" id="KW-0004">4Fe-4S</keyword>
<dbReference type="Proteomes" id="UP000292554">
    <property type="component" value="Unassembled WGS sequence"/>
</dbReference>
<dbReference type="RefSeq" id="WP_131415076.1">
    <property type="nucleotide sequence ID" value="NZ_SJXE01000003.1"/>
</dbReference>
<evidence type="ECO:0000256" key="6">
    <source>
        <dbReference type="ARBA" id="ARBA00023014"/>
    </source>
</evidence>
<dbReference type="SFLD" id="SFLDG01091">
    <property type="entry name" value="uncharacterized_CHP01210-like"/>
    <property type="match status" value="1"/>
</dbReference>
<dbReference type="SFLD" id="SFLDS00029">
    <property type="entry name" value="Radical_SAM"/>
    <property type="match status" value="1"/>
</dbReference>
<protein>
    <submittedName>
        <fullName evidence="8">TIGR01212 family radical SAM protein</fullName>
    </submittedName>
</protein>
<dbReference type="EMBL" id="SJXE01000003">
    <property type="protein sequence ID" value="TCI03633.1"/>
    <property type="molecule type" value="Genomic_DNA"/>
</dbReference>
<evidence type="ECO:0000256" key="3">
    <source>
        <dbReference type="ARBA" id="ARBA00022691"/>
    </source>
</evidence>
<dbReference type="SMART" id="SM00729">
    <property type="entry name" value="Elp3"/>
    <property type="match status" value="1"/>
</dbReference>
<organism evidence="8 9">
    <name type="scientific">Corallincola luteus</name>
    <dbReference type="NCBI Taxonomy" id="1775177"/>
    <lineage>
        <taxon>Bacteria</taxon>
        <taxon>Pseudomonadati</taxon>
        <taxon>Pseudomonadota</taxon>
        <taxon>Gammaproteobacteria</taxon>
        <taxon>Alteromonadales</taxon>
        <taxon>Psychromonadaceae</taxon>
        <taxon>Corallincola</taxon>
    </lineage>
</organism>
<evidence type="ECO:0000256" key="5">
    <source>
        <dbReference type="ARBA" id="ARBA00023004"/>
    </source>
</evidence>
<name>A0ABY2AM22_9GAMM</name>
<comment type="cofactor">
    <cofactor evidence="1">
        <name>[4Fe-4S] cluster</name>
        <dbReference type="ChEBI" id="CHEBI:49883"/>
    </cofactor>
</comment>
<dbReference type="InterPro" id="IPR006638">
    <property type="entry name" value="Elp3/MiaA/NifB-like_rSAM"/>
</dbReference>
<dbReference type="NCBIfam" id="TIGR01212">
    <property type="entry name" value="TIGR01212 family radical SAM protein"/>
    <property type="match status" value="1"/>
</dbReference>
<dbReference type="Pfam" id="PF04055">
    <property type="entry name" value="Radical_SAM"/>
    <property type="match status" value="1"/>
</dbReference>
<dbReference type="InterPro" id="IPR007197">
    <property type="entry name" value="rSAM"/>
</dbReference>
<feature type="domain" description="Radical SAM core" evidence="7">
    <location>
        <begin position="18"/>
        <end position="256"/>
    </location>
</feature>
<reference evidence="8 9" key="1">
    <citation type="submission" date="2019-02" db="EMBL/GenBank/DDBJ databases">
        <title>Corallincola luteus sp. nov., a marine bacterium isolated from surface sediment of Bohai Sea in China.</title>
        <authorList>
            <person name="Ren Q."/>
        </authorList>
    </citation>
    <scope>NUCLEOTIDE SEQUENCE [LARGE SCALE GENOMIC DNA]</scope>
    <source>
        <strain evidence="8 9">DASS28</strain>
    </source>
</reference>
<dbReference type="InterPro" id="IPR023404">
    <property type="entry name" value="rSAM_horseshoe"/>
</dbReference>
<sequence>MQHTPQLFHSFGYYLKQQFGRKIRKLSLHGDFSCPNRDGTLGRGGCTFCNVASFVDETARAAPISQQLQLREQELKRKADAYLAYFQAYTSTYGEQVQLQKLYDQALAAKDIVGLCVGTRPDCVPDGVLGMLAEYQAQGQEIWLELGLQTANDQTLKRINRGHDFAAYQDAVARAKHYGLKVCTHLIVGLPGEDQQDALQTLDKVLMVGVDGLKLHPLHIVEGSVMAKAWRADRLATISLESYAETAAKMIQATPAQVVFHRVSAHARPPTLLAPDWCEDRWLGPQAIQAILAAEGGQGSATAAPFRASLPESI</sequence>